<dbReference type="AlphaFoldDB" id="A0A2P5IBM9"/>
<feature type="compositionally biased region" description="Low complexity" evidence="1">
    <location>
        <begin position="108"/>
        <end position="120"/>
    </location>
</feature>
<name>A0A2P5IBM9_DIAHE</name>
<dbReference type="InParanoid" id="A0A2P5IBM9"/>
<reference evidence="2" key="1">
    <citation type="submission" date="2017-09" db="EMBL/GenBank/DDBJ databases">
        <title>Polyketide synthases of a Diaporthe helianthi virulent isolate.</title>
        <authorList>
            <person name="Baroncelli R."/>
        </authorList>
    </citation>
    <scope>NUCLEOTIDE SEQUENCE [LARGE SCALE GENOMIC DNA]</scope>
    <source>
        <strain evidence="2">7/96</strain>
    </source>
</reference>
<evidence type="ECO:0000256" key="1">
    <source>
        <dbReference type="SAM" id="MobiDB-lite"/>
    </source>
</evidence>
<feature type="region of interest" description="Disordered" evidence="1">
    <location>
        <begin position="108"/>
        <end position="140"/>
    </location>
</feature>
<proteinExistence type="predicted"/>
<dbReference type="EMBL" id="MAVT02000082">
    <property type="protein sequence ID" value="POS79899.1"/>
    <property type="molecule type" value="Genomic_DNA"/>
</dbReference>
<feature type="compositionally biased region" description="Basic and acidic residues" evidence="1">
    <location>
        <begin position="44"/>
        <end position="55"/>
    </location>
</feature>
<gene>
    <name evidence="2" type="ORF">DHEL01_v201709</name>
</gene>
<comment type="caution">
    <text evidence="2">The sequence shown here is derived from an EMBL/GenBank/DDBJ whole genome shotgun (WGS) entry which is preliminary data.</text>
</comment>
<accession>A0A2P5IBM9</accession>
<feature type="region of interest" description="Disordered" evidence="1">
    <location>
        <begin position="1"/>
        <end position="80"/>
    </location>
</feature>
<dbReference type="Proteomes" id="UP000094444">
    <property type="component" value="Unassembled WGS sequence"/>
</dbReference>
<protein>
    <submittedName>
        <fullName evidence="2">Uncharacterized protein</fullName>
    </submittedName>
</protein>
<feature type="compositionally biased region" description="Polar residues" evidence="1">
    <location>
        <begin position="1"/>
        <end position="14"/>
    </location>
</feature>
<evidence type="ECO:0000313" key="2">
    <source>
        <dbReference type="EMBL" id="POS79899.1"/>
    </source>
</evidence>
<sequence>MASRTPTYFSTPITQLRPGGGADMTSSTLRPTANGHCHGHGHGPSRETLTHFEKHGRTRSRTPRSGEAQRSLAAGKMADKHRTSEYDICTQASLAELAELAEPSTASSPAAAVASTTSLAGPHVETPDSSGTSAIDQPDPHCLKQDINSASFKAILTAPFSSQVSASSFGIMRLILSPCPERAIACRARSSPDKPIKQTLKRSTTSTDACGSPGTGREAVATAHALPHALPRACNPRLLASLARGPDLGHIYDREAFSHYLSRVPRPLRNTS</sequence>
<evidence type="ECO:0000313" key="3">
    <source>
        <dbReference type="Proteomes" id="UP000094444"/>
    </source>
</evidence>
<keyword evidence="3" id="KW-1185">Reference proteome</keyword>
<organism evidence="2 3">
    <name type="scientific">Diaporthe helianthi</name>
    <dbReference type="NCBI Taxonomy" id="158607"/>
    <lineage>
        <taxon>Eukaryota</taxon>
        <taxon>Fungi</taxon>
        <taxon>Dikarya</taxon>
        <taxon>Ascomycota</taxon>
        <taxon>Pezizomycotina</taxon>
        <taxon>Sordariomycetes</taxon>
        <taxon>Sordariomycetidae</taxon>
        <taxon>Diaporthales</taxon>
        <taxon>Diaporthaceae</taxon>
        <taxon>Diaporthe</taxon>
    </lineage>
</organism>